<dbReference type="Proteomes" id="UP000301751">
    <property type="component" value="Unassembled WGS sequence"/>
</dbReference>
<evidence type="ECO:0000259" key="1">
    <source>
        <dbReference type="Pfam" id="PF19802"/>
    </source>
</evidence>
<dbReference type="OrthoDB" id="8854461at2"/>
<keyword evidence="3" id="KW-1185">Reference proteome</keyword>
<dbReference type="InterPro" id="IPR046252">
    <property type="entry name" value="DUF6285"/>
</dbReference>
<feature type="domain" description="DUF6285" evidence="1">
    <location>
        <begin position="31"/>
        <end position="120"/>
    </location>
</feature>
<evidence type="ECO:0000313" key="2">
    <source>
        <dbReference type="EMBL" id="GCL66150.1"/>
    </source>
</evidence>
<dbReference type="EMBL" id="BJCL01000026">
    <property type="protein sequence ID" value="GCL66150.1"/>
    <property type="molecule type" value="Genomic_DNA"/>
</dbReference>
<name>A0A480AYV1_9BURK</name>
<dbReference type="RefSeq" id="WP_137735851.1">
    <property type="nucleotide sequence ID" value="NZ_BJCL01000026.1"/>
</dbReference>
<reference evidence="3" key="1">
    <citation type="submission" date="2019-03" db="EMBL/GenBank/DDBJ databases">
        <title>Aquabacterium pictum sp.nov., the first bacteriochlorophyll a-containing freshwater bacterium in the genus Aquabacterium of the class Betaproteobacteria.</title>
        <authorList>
            <person name="Hirose S."/>
            <person name="Tank M."/>
            <person name="Hara E."/>
            <person name="Tamaki H."/>
            <person name="Takaichi S."/>
            <person name="Haruta S."/>
            <person name="Hanada S."/>
        </authorList>
    </citation>
    <scope>NUCLEOTIDE SEQUENCE [LARGE SCALE GENOMIC DNA]</scope>
    <source>
        <strain evidence="3">W35</strain>
    </source>
</reference>
<comment type="caution">
    <text evidence="2">The sequence shown here is derived from an EMBL/GenBank/DDBJ whole genome shotgun (WGS) entry which is preliminary data.</text>
</comment>
<accession>A0A480AYV1</accession>
<dbReference type="AlphaFoldDB" id="A0A480AYV1"/>
<protein>
    <recommendedName>
        <fullName evidence="1">DUF6285 domain-containing protein</fullName>
    </recommendedName>
</protein>
<dbReference type="Pfam" id="PF19802">
    <property type="entry name" value="DUF6285"/>
    <property type="match status" value="1"/>
</dbReference>
<evidence type="ECO:0000313" key="3">
    <source>
        <dbReference type="Proteomes" id="UP000301751"/>
    </source>
</evidence>
<organism evidence="2 3">
    <name type="scientific">Pseudaquabacterium pictum</name>
    <dbReference type="NCBI Taxonomy" id="2315236"/>
    <lineage>
        <taxon>Bacteria</taxon>
        <taxon>Pseudomonadati</taxon>
        <taxon>Pseudomonadota</taxon>
        <taxon>Betaproteobacteria</taxon>
        <taxon>Burkholderiales</taxon>
        <taxon>Sphaerotilaceae</taxon>
        <taxon>Pseudaquabacterium</taxon>
    </lineage>
</organism>
<gene>
    <name evidence="2" type="ORF">AQPW35_52310</name>
</gene>
<sequence length="135" mass="14326">MQDLPNPDQLLTAVARFLREDAGPALGRHGDNALAYQARVAANMVDTVARQTALAPAADAAERRRLQVLLGLPDEADLAALNRRLASRLADGAIDSSHPGLAEHLWATTLAKLAVDQPGYDTHQRHAAPTPTGTP</sequence>
<proteinExistence type="predicted"/>